<dbReference type="AlphaFoldDB" id="A0A5C3KS32"/>
<dbReference type="InterPro" id="IPR013087">
    <property type="entry name" value="Znf_C2H2_type"/>
</dbReference>
<reference evidence="2 3" key="1">
    <citation type="journal article" date="2019" name="Nat. Ecol. Evol.">
        <title>Megaphylogeny resolves global patterns of mushroom evolution.</title>
        <authorList>
            <person name="Varga T."/>
            <person name="Krizsan K."/>
            <person name="Foldi C."/>
            <person name="Dima B."/>
            <person name="Sanchez-Garcia M."/>
            <person name="Sanchez-Ramirez S."/>
            <person name="Szollosi G.J."/>
            <person name="Szarkandi J.G."/>
            <person name="Papp V."/>
            <person name="Albert L."/>
            <person name="Andreopoulos W."/>
            <person name="Angelini C."/>
            <person name="Antonin V."/>
            <person name="Barry K.W."/>
            <person name="Bougher N.L."/>
            <person name="Buchanan P."/>
            <person name="Buyck B."/>
            <person name="Bense V."/>
            <person name="Catcheside P."/>
            <person name="Chovatia M."/>
            <person name="Cooper J."/>
            <person name="Damon W."/>
            <person name="Desjardin D."/>
            <person name="Finy P."/>
            <person name="Geml J."/>
            <person name="Haridas S."/>
            <person name="Hughes K."/>
            <person name="Justo A."/>
            <person name="Karasinski D."/>
            <person name="Kautmanova I."/>
            <person name="Kiss B."/>
            <person name="Kocsube S."/>
            <person name="Kotiranta H."/>
            <person name="LaButti K.M."/>
            <person name="Lechner B.E."/>
            <person name="Liimatainen K."/>
            <person name="Lipzen A."/>
            <person name="Lukacs Z."/>
            <person name="Mihaltcheva S."/>
            <person name="Morgado L.N."/>
            <person name="Niskanen T."/>
            <person name="Noordeloos M.E."/>
            <person name="Ohm R.A."/>
            <person name="Ortiz-Santana B."/>
            <person name="Ovrebo C."/>
            <person name="Racz N."/>
            <person name="Riley R."/>
            <person name="Savchenko A."/>
            <person name="Shiryaev A."/>
            <person name="Soop K."/>
            <person name="Spirin V."/>
            <person name="Szebenyi C."/>
            <person name="Tomsovsky M."/>
            <person name="Tulloss R.E."/>
            <person name="Uehling J."/>
            <person name="Grigoriev I.V."/>
            <person name="Vagvolgyi C."/>
            <person name="Papp T."/>
            <person name="Martin F.M."/>
            <person name="Miettinen O."/>
            <person name="Hibbett D.S."/>
            <person name="Nagy L.G."/>
        </authorList>
    </citation>
    <scope>NUCLEOTIDE SEQUENCE [LARGE SCALE GENOMIC DNA]</scope>
    <source>
        <strain evidence="2 3">CBS 121175</strain>
    </source>
</reference>
<accession>A0A5C3KS32</accession>
<name>A0A5C3KS32_COPMA</name>
<dbReference type="EMBL" id="ML210219">
    <property type="protein sequence ID" value="TFK23429.1"/>
    <property type="molecule type" value="Genomic_DNA"/>
</dbReference>
<organism evidence="2 3">
    <name type="scientific">Coprinopsis marcescibilis</name>
    <name type="common">Agaric fungus</name>
    <name type="synonym">Psathyrella marcescibilis</name>
    <dbReference type="NCBI Taxonomy" id="230819"/>
    <lineage>
        <taxon>Eukaryota</taxon>
        <taxon>Fungi</taxon>
        <taxon>Dikarya</taxon>
        <taxon>Basidiomycota</taxon>
        <taxon>Agaricomycotina</taxon>
        <taxon>Agaricomycetes</taxon>
        <taxon>Agaricomycetidae</taxon>
        <taxon>Agaricales</taxon>
        <taxon>Agaricineae</taxon>
        <taxon>Psathyrellaceae</taxon>
        <taxon>Coprinopsis</taxon>
    </lineage>
</organism>
<feature type="domain" description="C2H2-type" evidence="1">
    <location>
        <begin position="17"/>
        <end position="40"/>
    </location>
</feature>
<dbReference type="OrthoDB" id="3199698at2759"/>
<dbReference type="Proteomes" id="UP000307440">
    <property type="component" value="Unassembled WGS sequence"/>
</dbReference>
<keyword evidence="3" id="KW-1185">Reference proteome</keyword>
<evidence type="ECO:0000313" key="2">
    <source>
        <dbReference type="EMBL" id="TFK23429.1"/>
    </source>
</evidence>
<sequence length="891" mass="101053">MPKAARKRKTLKAQLPCLFPQCCHIFESESGRTKHARSKHPNLDGHCLAAHQQTSTPPCIPRLEQHDSLEEHCDDFEDFGGLGDDNRGAPQTFIKRHLHPWLTGQQYDENGNPILEGKAPPPRPQKENQWAPFEDDLQFEIADFLYRQEEMSQANVNHLLYLWGRTLMKHGATMGPYDNYQHIFSTIDSIEHGDAPWECLKVKVNEDLDEAAPFWKTKEYDIWFWEPDLVLKNLLANPDFHGQFDYAPYIEVDAEDKRQYSDCMSGDYSWKHADTIYNEDNTTEGATYVPIILGSDKTTVTVATGDIEYYPLYLSIGNVHNAVRRAHRNAVIPIAFLAIPKDGYYRRVIYDFAAYIADYPEQVLLAGIVQGWCPKCTAPANNLDGGGGGLQTNALVDALLEGAEEGGFDYDELRDSYGIDGSIVTVHQPFTRDFPQADIHEMLSSDLLHQAKASQIMDQIDRRLAAVPPFSGLRRFKQGRQFKQWTGDDSKALMKVYLPAIRDLLPAKAVECLSAFLDFCYLVRRNDFNCDTLLSINQALQRFHLQHEVFRTPGVWDEGFSLPRQHSLVHYLQNIRNFGAPNGLCSSITESCHITAVKQPWRRSNHYKALGQMLLINQRLDKLHAAQSVVPVITIKRPGEDEVRDEQNEAQGGWIDEHVLADVQLTCTPDCRYNSIADLESRLQLPRFGVLLQDFIDQNIGDSSLGNVSDDEERLDALSGVTNLATFRSAAATFYAPSDTCGIRVMRREWIRSTLSWRGLGPRYDCVYVVEDDQKHGFEGMNVVRVKLFLSFDFEGTTYSCAMVEWFKKVGTKPDSQTGMWVVEPDTTSSQGAHQDTTIIHIDSILHAAHLIPVFGSTDLPATFNHSWSLDTFSAYFVNKYIDHHANEITF</sequence>
<dbReference type="STRING" id="230819.A0A5C3KS32"/>
<protein>
    <recommendedName>
        <fullName evidence="1">C2H2-type domain-containing protein</fullName>
    </recommendedName>
</protein>
<dbReference type="Pfam" id="PF18759">
    <property type="entry name" value="Plavaka"/>
    <property type="match status" value="2"/>
</dbReference>
<proteinExistence type="predicted"/>
<gene>
    <name evidence="2" type="ORF">FA15DRAFT_656761</name>
</gene>
<dbReference type="PROSITE" id="PS00028">
    <property type="entry name" value="ZINC_FINGER_C2H2_1"/>
    <property type="match status" value="1"/>
</dbReference>
<evidence type="ECO:0000259" key="1">
    <source>
        <dbReference type="PROSITE" id="PS00028"/>
    </source>
</evidence>
<dbReference type="InterPro" id="IPR041078">
    <property type="entry name" value="Plavaka"/>
</dbReference>
<evidence type="ECO:0000313" key="3">
    <source>
        <dbReference type="Proteomes" id="UP000307440"/>
    </source>
</evidence>